<reference evidence="1" key="2">
    <citation type="submission" date="2021-01" db="EMBL/GenBank/DDBJ databases">
        <authorList>
            <person name="Schikora-Tamarit M.A."/>
        </authorList>
    </citation>
    <scope>NUCLEOTIDE SEQUENCE</scope>
    <source>
        <strain evidence="1">NCAIM Y.01608</strain>
    </source>
</reference>
<name>A0A9P8P3Q7_9ASCO</name>
<accession>A0A9P8P3Q7</accession>
<gene>
    <name evidence="1" type="ORF">OGATHE_003823</name>
</gene>
<dbReference type="AlphaFoldDB" id="A0A9P8P3Q7"/>
<organism evidence="1 2">
    <name type="scientific">Ogataea polymorpha</name>
    <dbReference type="NCBI Taxonomy" id="460523"/>
    <lineage>
        <taxon>Eukaryota</taxon>
        <taxon>Fungi</taxon>
        <taxon>Dikarya</taxon>
        <taxon>Ascomycota</taxon>
        <taxon>Saccharomycotina</taxon>
        <taxon>Pichiomycetes</taxon>
        <taxon>Pichiales</taxon>
        <taxon>Pichiaceae</taxon>
        <taxon>Ogataea</taxon>
    </lineage>
</organism>
<sequence length="178" mass="20129">MIDDLFVKSFVSFGVVPRSCTRSLYSWLTNIKLGPYLILMMSSLKCQLSSLGRVSLSSSLISSFKNRFVSFLRNCAFGMGGTRELEFGTRRLAAINNRLIRNSHIWNTSCKEISKLERFGDNMINLQYEAMVRYVSRGFLYEFRANSSEGTSFDSSPSRFCTSRIKLSGETGVLRSSS</sequence>
<keyword evidence="2" id="KW-1185">Reference proteome</keyword>
<reference evidence="1" key="1">
    <citation type="journal article" date="2021" name="Open Biol.">
        <title>Shared evolutionary footprints suggest mitochondrial oxidative damage underlies multiple complex I losses in fungi.</title>
        <authorList>
            <person name="Schikora-Tamarit M.A."/>
            <person name="Marcet-Houben M."/>
            <person name="Nosek J."/>
            <person name="Gabaldon T."/>
        </authorList>
    </citation>
    <scope>NUCLEOTIDE SEQUENCE</scope>
    <source>
        <strain evidence="1">NCAIM Y.01608</strain>
    </source>
</reference>
<evidence type="ECO:0000313" key="2">
    <source>
        <dbReference type="Proteomes" id="UP000788993"/>
    </source>
</evidence>
<dbReference type="Proteomes" id="UP000788993">
    <property type="component" value="Unassembled WGS sequence"/>
</dbReference>
<evidence type="ECO:0000313" key="1">
    <source>
        <dbReference type="EMBL" id="KAH3665008.1"/>
    </source>
</evidence>
<proteinExistence type="predicted"/>
<protein>
    <submittedName>
        <fullName evidence="1">Uncharacterized protein</fullName>
    </submittedName>
</protein>
<dbReference type="EMBL" id="JAEUBD010001178">
    <property type="protein sequence ID" value="KAH3665008.1"/>
    <property type="molecule type" value="Genomic_DNA"/>
</dbReference>
<comment type="caution">
    <text evidence="1">The sequence shown here is derived from an EMBL/GenBank/DDBJ whole genome shotgun (WGS) entry which is preliminary data.</text>
</comment>